<dbReference type="InterPro" id="IPR047272">
    <property type="entry name" value="S49_SppA_C"/>
</dbReference>
<reference evidence="6" key="1">
    <citation type="submission" date="2018-06" db="EMBL/GenBank/DDBJ databases">
        <authorList>
            <person name="Zhirakovskaya E."/>
        </authorList>
    </citation>
    <scope>NUCLEOTIDE SEQUENCE</scope>
</reference>
<evidence type="ECO:0000256" key="2">
    <source>
        <dbReference type="ARBA" id="ARBA00022670"/>
    </source>
</evidence>
<name>A0A3B1D5Z8_9ZZZZ</name>
<dbReference type="EMBL" id="UOGH01000204">
    <property type="protein sequence ID" value="VAX31398.1"/>
    <property type="molecule type" value="Genomic_DNA"/>
</dbReference>
<evidence type="ECO:0000256" key="4">
    <source>
        <dbReference type="ARBA" id="ARBA00022825"/>
    </source>
</evidence>
<evidence type="ECO:0000259" key="5">
    <source>
        <dbReference type="Pfam" id="PF01343"/>
    </source>
</evidence>
<dbReference type="PANTHER" id="PTHR42987">
    <property type="entry name" value="PEPTIDASE S49"/>
    <property type="match status" value="1"/>
</dbReference>
<proteinExistence type="inferred from homology"/>
<dbReference type="Pfam" id="PF01343">
    <property type="entry name" value="Peptidase_S49"/>
    <property type="match status" value="1"/>
</dbReference>
<accession>A0A3B1D5Z8</accession>
<dbReference type="GO" id="GO:0006508">
    <property type="term" value="P:proteolysis"/>
    <property type="evidence" value="ECO:0007669"/>
    <property type="project" value="UniProtKB-KW"/>
</dbReference>
<gene>
    <name evidence="6" type="ORF">MNBD_NITROSPIRAE02-1425</name>
</gene>
<evidence type="ECO:0000256" key="1">
    <source>
        <dbReference type="ARBA" id="ARBA00008683"/>
    </source>
</evidence>
<feature type="domain" description="Peptidase S49" evidence="5">
    <location>
        <begin position="92"/>
        <end position="238"/>
    </location>
</feature>
<dbReference type="AlphaFoldDB" id="A0A3B1D5Z8"/>
<keyword evidence="2 6" id="KW-0645">Protease</keyword>
<keyword evidence="3" id="KW-0378">Hydrolase</keyword>
<keyword evidence="4" id="KW-0720">Serine protease</keyword>
<sequence length="282" mass="30509">MKKICVVLAIVLLATVLLSLIVTLVGRNMPIGEKVALVRIEGPIVSSRSAIEELRKYRKDSSVKAIVLRVDSPGGAVAPSQEIYEEVGKLLKIKPVVVSMGSVAASGGYYISAPATKIYANPGTVTGSIGVIMEIPNFKGLMDKVGIRTEVIKSGKHKDLASVFRGIGKEERAILQGVLDDVHDQFIRAVSEGRNIPYERVRKIADGRVFTGRQAKAEGLVDALGNIQDAIMEAARLGGIKGEPNVVSKKEKSSIFDLISSRIPKELKEVFGTVSLKYLMYY</sequence>
<evidence type="ECO:0000256" key="3">
    <source>
        <dbReference type="ARBA" id="ARBA00022801"/>
    </source>
</evidence>
<dbReference type="NCBIfam" id="TIGR00706">
    <property type="entry name" value="SppA_dom"/>
    <property type="match status" value="1"/>
</dbReference>
<dbReference type="PANTHER" id="PTHR42987:SF7">
    <property type="entry name" value="SIGNAL PEPTIDE PEPTIDASE SPPA-RELATED"/>
    <property type="match status" value="1"/>
</dbReference>
<evidence type="ECO:0000313" key="6">
    <source>
        <dbReference type="EMBL" id="VAX31398.1"/>
    </source>
</evidence>
<dbReference type="SUPFAM" id="SSF52096">
    <property type="entry name" value="ClpP/crotonase"/>
    <property type="match status" value="1"/>
</dbReference>
<dbReference type="Gene3D" id="3.90.226.10">
    <property type="entry name" value="2-enoyl-CoA Hydratase, Chain A, domain 1"/>
    <property type="match status" value="2"/>
</dbReference>
<dbReference type="InterPro" id="IPR002142">
    <property type="entry name" value="Peptidase_S49"/>
</dbReference>
<dbReference type="InterPro" id="IPR029045">
    <property type="entry name" value="ClpP/crotonase-like_dom_sf"/>
</dbReference>
<dbReference type="GO" id="GO:0008236">
    <property type="term" value="F:serine-type peptidase activity"/>
    <property type="evidence" value="ECO:0007669"/>
    <property type="project" value="UniProtKB-KW"/>
</dbReference>
<dbReference type="InterPro" id="IPR004635">
    <property type="entry name" value="Pept_S49_SppA"/>
</dbReference>
<dbReference type="CDD" id="cd07023">
    <property type="entry name" value="S49_Sppa_N_C"/>
    <property type="match status" value="1"/>
</dbReference>
<organism evidence="6">
    <name type="scientific">hydrothermal vent metagenome</name>
    <dbReference type="NCBI Taxonomy" id="652676"/>
    <lineage>
        <taxon>unclassified sequences</taxon>
        <taxon>metagenomes</taxon>
        <taxon>ecological metagenomes</taxon>
    </lineage>
</organism>
<comment type="similarity">
    <text evidence="1">Belongs to the peptidase S49 family.</text>
</comment>
<protein>
    <submittedName>
        <fullName evidence="6">Protease IV</fullName>
    </submittedName>
</protein>